<feature type="compositionally biased region" description="Polar residues" evidence="1">
    <location>
        <begin position="23"/>
        <end position="40"/>
    </location>
</feature>
<evidence type="ECO:0000313" key="3">
    <source>
        <dbReference type="Proteomes" id="UP001153269"/>
    </source>
</evidence>
<reference evidence="2" key="1">
    <citation type="submission" date="2020-03" db="EMBL/GenBank/DDBJ databases">
        <authorList>
            <person name="Weist P."/>
        </authorList>
    </citation>
    <scope>NUCLEOTIDE SEQUENCE</scope>
</reference>
<accession>A0A9N7W384</accession>
<proteinExistence type="predicted"/>
<feature type="compositionally biased region" description="Low complexity" evidence="1">
    <location>
        <begin position="10"/>
        <end position="21"/>
    </location>
</feature>
<keyword evidence="3" id="KW-1185">Reference proteome</keyword>
<feature type="region of interest" description="Disordered" evidence="1">
    <location>
        <begin position="81"/>
        <end position="122"/>
    </location>
</feature>
<dbReference type="Proteomes" id="UP001153269">
    <property type="component" value="Unassembled WGS sequence"/>
</dbReference>
<dbReference type="AlphaFoldDB" id="A0A9N7W384"/>
<evidence type="ECO:0000256" key="1">
    <source>
        <dbReference type="SAM" id="MobiDB-lite"/>
    </source>
</evidence>
<feature type="region of interest" description="Disordered" evidence="1">
    <location>
        <begin position="1"/>
        <end position="44"/>
    </location>
</feature>
<sequence>MTMTVTAAQWPSGPWAPSGSSRLPAQNQRGAGQAGLSGSTVPERRARLQLGQRLSIHRKFPFWSARLQRGGVLLLVLQSHRGSPQHRQHGGEDEDVESRTLTHTPPVHCNSSTASHTLLSAS</sequence>
<dbReference type="EMBL" id="CADEAL010004506">
    <property type="protein sequence ID" value="CAB1461049.1"/>
    <property type="molecule type" value="Genomic_DNA"/>
</dbReference>
<protein>
    <submittedName>
        <fullName evidence="2">Uncharacterized protein</fullName>
    </submittedName>
</protein>
<gene>
    <name evidence="2" type="ORF">PLEPLA_LOCUS48924</name>
</gene>
<comment type="caution">
    <text evidence="2">The sequence shown here is derived from an EMBL/GenBank/DDBJ whole genome shotgun (WGS) entry which is preliminary data.</text>
</comment>
<evidence type="ECO:0000313" key="2">
    <source>
        <dbReference type="EMBL" id="CAB1461049.1"/>
    </source>
</evidence>
<feature type="compositionally biased region" description="Low complexity" evidence="1">
    <location>
        <begin position="111"/>
        <end position="122"/>
    </location>
</feature>
<name>A0A9N7W384_PLEPL</name>
<organism evidence="2 3">
    <name type="scientific">Pleuronectes platessa</name>
    <name type="common">European plaice</name>
    <dbReference type="NCBI Taxonomy" id="8262"/>
    <lineage>
        <taxon>Eukaryota</taxon>
        <taxon>Metazoa</taxon>
        <taxon>Chordata</taxon>
        <taxon>Craniata</taxon>
        <taxon>Vertebrata</taxon>
        <taxon>Euteleostomi</taxon>
        <taxon>Actinopterygii</taxon>
        <taxon>Neopterygii</taxon>
        <taxon>Teleostei</taxon>
        <taxon>Neoteleostei</taxon>
        <taxon>Acanthomorphata</taxon>
        <taxon>Carangaria</taxon>
        <taxon>Pleuronectiformes</taxon>
        <taxon>Pleuronectoidei</taxon>
        <taxon>Pleuronectidae</taxon>
        <taxon>Pleuronectes</taxon>
    </lineage>
</organism>